<proteinExistence type="predicted"/>
<protein>
    <submittedName>
        <fullName evidence="2">Uncharacterized protein</fullName>
    </submittedName>
</protein>
<evidence type="ECO:0000313" key="2">
    <source>
        <dbReference type="EMBL" id="GGR11491.1"/>
    </source>
</evidence>
<organism evidence="2 3">
    <name type="scientific">Deinococcus ruber</name>
    <dbReference type="NCBI Taxonomy" id="1848197"/>
    <lineage>
        <taxon>Bacteria</taxon>
        <taxon>Thermotogati</taxon>
        <taxon>Deinococcota</taxon>
        <taxon>Deinococci</taxon>
        <taxon>Deinococcales</taxon>
        <taxon>Deinococcaceae</taxon>
        <taxon>Deinococcus</taxon>
    </lineage>
</organism>
<sequence length="52" mass="5162">MQSTVKVVCLTAVVLALVLTPGVPGQQAVSKQFVVQGVRVADDGAKPNAGGG</sequence>
<evidence type="ECO:0000256" key="1">
    <source>
        <dbReference type="SAM" id="SignalP"/>
    </source>
</evidence>
<keyword evidence="1" id="KW-0732">Signal</keyword>
<accession>A0A918C8S1</accession>
<gene>
    <name evidence="2" type="ORF">GCM10008957_25430</name>
</gene>
<feature type="chain" id="PRO_5037196906" evidence="1">
    <location>
        <begin position="26"/>
        <end position="52"/>
    </location>
</feature>
<dbReference type="AlphaFoldDB" id="A0A918C8S1"/>
<reference evidence="2" key="1">
    <citation type="journal article" date="2014" name="Int. J. Syst. Evol. Microbiol.">
        <title>Complete genome sequence of Corynebacterium casei LMG S-19264T (=DSM 44701T), isolated from a smear-ripened cheese.</title>
        <authorList>
            <consortium name="US DOE Joint Genome Institute (JGI-PGF)"/>
            <person name="Walter F."/>
            <person name="Albersmeier A."/>
            <person name="Kalinowski J."/>
            <person name="Ruckert C."/>
        </authorList>
    </citation>
    <scope>NUCLEOTIDE SEQUENCE</scope>
    <source>
        <strain evidence="2">JCM 31311</strain>
    </source>
</reference>
<dbReference type="Proteomes" id="UP000603865">
    <property type="component" value="Unassembled WGS sequence"/>
</dbReference>
<comment type="caution">
    <text evidence="2">The sequence shown here is derived from an EMBL/GenBank/DDBJ whole genome shotgun (WGS) entry which is preliminary data.</text>
</comment>
<name>A0A918C8S1_9DEIO</name>
<evidence type="ECO:0000313" key="3">
    <source>
        <dbReference type="Proteomes" id="UP000603865"/>
    </source>
</evidence>
<feature type="signal peptide" evidence="1">
    <location>
        <begin position="1"/>
        <end position="25"/>
    </location>
</feature>
<reference evidence="2" key="2">
    <citation type="submission" date="2020-09" db="EMBL/GenBank/DDBJ databases">
        <authorList>
            <person name="Sun Q."/>
            <person name="Ohkuma M."/>
        </authorList>
    </citation>
    <scope>NUCLEOTIDE SEQUENCE</scope>
    <source>
        <strain evidence="2">JCM 31311</strain>
    </source>
</reference>
<keyword evidence="3" id="KW-1185">Reference proteome</keyword>
<dbReference type="EMBL" id="BMQL01000013">
    <property type="protein sequence ID" value="GGR11491.1"/>
    <property type="molecule type" value="Genomic_DNA"/>
</dbReference>